<comment type="caution">
    <text evidence="2">The sequence shown here is derived from an EMBL/GenBank/DDBJ whole genome shotgun (WGS) entry which is preliminary data.</text>
</comment>
<organism evidence="2 3">
    <name type="scientific">Streptococcus oralis subsp. tigurinus</name>
    <dbReference type="NCBI Taxonomy" id="1077464"/>
    <lineage>
        <taxon>Bacteria</taxon>
        <taxon>Bacillati</taxon>
        <taxon>Bacillota</taxon>
        <taxon>Bacilli</taxon>
        <taxon>Lactobacillales</taxon>
        <taxon>Streptococcaceae</taxon>
        <taxon>Streptococcus</taxon>
    </lineage>
</organism>
<accession>A0A1X1G080</accession>
<feature type="domain" description="Siphovirus-type tail component RIFT-related" evidence="1">
    <location>
        <begin position="20"/>
        <end position="119"/>
    </location>
</feature>
<evidence type="ECO:0000313" key="2">
    <source>
        <dbReference type="EMBL" id="ORO39905.1"/>
    </source>
</evidence>
<dbReference type="Pfam" id="PF05709">
    <property type="entry name" value="Sipho_tail"/>
    <property type="match status" value="1"/>
</dbReference>
<dbReference type="InterPro" id="IPR006520">
    <property type="entry name" value="Dit_BPSPP_N"/>
</dbReference>
<sequence>MSEVTMRFNKTDLRELIEIHDIQRDIGNNRSISIDRAPRIGVNIQQQTIDAKYIKVDFSIWSKDRNTLKHKLAGIFNVDGPKELTFSDEPDKYYLAMVIDDISMQEASGRRSNGSIKFIIPDGVAHSSAYKRFDSDKNATSEAGKMVFDLINNGTESAFPIVKVKHNAENGYIGLVNQNGTLEIGNREEADTEPSQKSEILLDFRGEKITNGLSSAAKNQAITNDRTEYIVGTAEMINLWERPHVRLKDLRGETKLHNYATSLTWAIPNDSTGSTGSLNDYFWWRQVFWSEANNQYGFIKVTVSDEAGQFLYGVETFKRSLGSECEFNFLAGDGQGGYRILKRWNFDGTTTGDINPFSVAKGWSDLKRNDGKVQVFYQGSYSTFIIPEIEGKKSVKIHITIGAYRDNPIVSHMYLDELYYRKDFVPTTNDIPNHFPIGSNVLINSEDDTVYIDGIAKANEIVDGSQWLSVPPGKSKLELYFSSFIKKHPTVTIEFEERWL</sequence>
<evidence type="ECO:0000313" key="3">
    <source>
        <dbReference type="Proteomes" id="UP000193538"/>
    </source>
</evidence>
<name>A0A1X1G080_STROR</name>
<dbReference type="InterPro" id="IPR008841">
    <property type="entry name" value="Siphovirus-type_tail_N"/>
</dbReference>
<dbReference type="RefSeq" id="WP_084938779.1">
    <property type="nucleotide sequence ID" value="NZ_NCUC01000011.1"/>
</dbReference>
<dbReference type="Proteomes" id="UP000193538">
    <property type="component" value="Unassembled WGS sequence"/>
</dbReference>
<evidence type="ECO:0000259" key="1">
    <source>
        <dbReference type="Pfam" id="PF05709"/>
    </source>
</evidence>
<gene>
    <name evidence="2" type="ORF">B7729_02835</name>
</gene>
<reference evidence="2 3" key="1">
    <citation type="journal article" date="2016" name="Eur. J. Clin. Microbiol. Infect. Dis.">
        <title>Whole genome sequencing as a tool for phylogenetic analysis of clinical strains of Mitis group streptococci.</title>
        <authorList>
            <person name="Rasmussen L.H."/>
            <person name="Dargis R."/>
            <person name="Hojholt K."/>
            <person name="Christensen J.J."/>
            <person name="Skovgaard O."/>
            <person name="Justesen U.S."/>
            <person name="Rosenvinge F.S."/>
            <person name="Moser C."/>
            <person name="Lukjancenko O."/>
            <person name="Rasmussen S."/>
            <person name="Nielsen X.C."/>
        </authorList>
    </citation>
    <scope>NUCLEOTIDE SEQUENCE [LARGE SCALE GENOMIC DNA]</scope>
    <source>
        <strain evidence="2 3">OD_348934_12</strain>
    </source>
</reference>
<proteinExistence type="predicted"/>
<dbReference type="EMBL" id="NCUC01000011">
    <property type="protein sequence ID" value="ORO39905.1"/>
    <property type="molecule type" value="Genomic_DNA"/>
</dbReference>
<dbReference type="Gene3D" id="2.40.30.200">
    <property type="match status" value="1"/>
</dbReference>
<dbReference type="AlphaFoldDB" id="A0A1X1G080"/>
<dbReference type="NCBIfam" id="TIGR01633">
    <property type="entry name" value="phi3626_gp14_N"/>
    <property type="match status" value="1"/>
</dbReference>
<protein>
    <submittedName>
        <fullName evidence="2">Phage tail protein</fullName>
    </submittedName>
</protein>